<dbReference type="GeneID" id="8301916"/>
<evidence type="ECO:0000313" key="2">
    <source>
        <dbReference type="Proteomes" id="UP000002037"/>
    </source>
</evidence>
<dbReference type="AlphaFoldDB" id="C5M477"/>
<dbReference type="EMBL" id="GG692395">
    <property type="protein sequence ID" value="EER36127.1"/>
    <property type="molecule type" value="Genomic_DNA"/>
</dbReference>
<organism evidence="1 2">
    <name type="scientific">Candida tropicalis (strain ATCC MYA-3404 / T1)</name>
    <name type="common">Yeast</name>
    <dbReference type="NCBI Taxonomy" id="294747"/>
    <lineage>
        <taxon>Eukaryota</taxon>
        <taxon>Fungi</taxon>
        <taxon>Dikarya</taxon>
        <taxon>Ascomycota</taxon>
        <taxon>Saccharomycotina</taxon>
        <taxon>Pichiomycetes</taxon>
        <taxon>Debaryomycetaceae</taxon>
        <taxon>Candida/Lodderomyces clade</taxon>
        <taxon>Candida</taxon>
    </lineage>
</organism>
<proteinExistence type="predicted"/>
<evidence type="ECO:0000313" key="1">
    <source>
        <dbReference type="EMBL" id="EER36127.1"/>
    </source>
</evidence>
<protein>
    <submittedName>
        <fullName evidence="1">Uncharacterized protein</fullName>
    </submittedName>
</protein>
<reference evidence="1 2" key="1">
    <citation type="journal article" date="2009" name="Nature">
        <title>Evolution of pathogenicity and sexual reproduction in eight Candida genomes.</title>
        <authorList>
            <person name="Butler G."/>
            <person name="Rasmussen M.D."/>
            <person name="Lin M.F."/>
            <person name="Santos M.A."/>
            <person name="Sakthikumar S."/>
            <person name="Munro C.A."/>
            <person name="Rheinbay E."/>
            <person name="Grabherr M."/>
            <person name="Forche A."/>
            <person name="Reedy J.L."/>
            <person name="Agrafioti I."/>
            <person name="Arnaud M.B."/>
            <person name="Bates S."/>
            <person name="Brown A.J."/>
            <person name="Brunke S."/>
            <person name="Costanzo M.C."/>
            <person name="Fitzpatrick D.A."/>
            <person name="de Groot P.W."/>
            <person name="Harris D."/>
            <person name="Hoyer L.L."/>
            <person name="Hube B."/>
            <person name="Klis F.M."/>
            <person name="Kodira C."/>
            <person name="Lennard N."/>
            <person name="Logue M.E."/>
            <person name="Martin R."/>
            <person name="Neiman A.M."/>
            <person name="Nikolaou E."/>
            <person name="Quail M.A."/>
            <person name="Quinn J."/>
            <person name="Santos M.C."/>
            <person name="Schmitzberger F.F."/>
            <person name="Sherlock G."/>
            <person name="Shah P."/>
            <person name="Silverstein K.A."/>
            <person name="Skrzypek M.S."/>
            <person name="Soll D."/>
            <person name="Staggs R."/>
            <person name="Stansfield I."/>
            <person name="Stumpf M.P."/>
            <person name="Sudbery P.E."/>
            <person name="Srikantha T."/>
            <person name="Zeng Q."/>
            <person name="Berman J."/>
            <person name="Berriman M."/>
            <person name="Heitman J."/>
            <person name="Gow N.A."/>
            <person name="Lorenz M.C."/>
            <person name="Birren B.W."/>
            <person name="Kellis M."/>
            <person name="Cuomo C.A."/>
        </authorList>
    </citation>
    <scope>NUCLEOTIDE SEQUENCE [LARGE SCALE GENOMIC DNA]</scope>
    <source>
        <strain evidence="2">ATCC MYA-3404 / T1</strain>
    </source>
</reference>
<dbReference type="VEuPathDB" id="FungiDB:CTRG_00866"/>
<accession>C5M477</accession>
<sequence length="224" mass="26216">MAKIKFRVTRHKFQENLRQGGIMKINSYRRGSRLVSKSFEFTIDVVICGKRNPNNVIFEDFARKRIEQLYQCLVDIGYTAEDKSKWNQKTFYCLCDSPKDCTRCQRKLESIKINIRVGVLGRGEKQVNIYKSWIDETFDILFNNFSEISQMDEFVTPTKNGYSKMNTLDTTQKTVNKTIVDIKSSGFRDILIQRKKLNEKHILFDKKKGIDRKKMMAINNLGLG</sequence>
<keyword evidence="2" id="KW-1185">Reference proteome</keyword>
<name>C5M477_CANTT</name>
<dbReference type="KEGG" id="ctp:CTRG_00866"/>
<gene>
    <name evidence="1" type="ORF">CTRG_00866</name>
</gene>
<dbReference type="RefSeq" id="XP_002546085.1">
    <property type="nucleotide sequence ID" value="XM_002546039.1"/>
</dbReference>
<dbReference type="HOGENOM" id="CLU_1234849_0_0_1"/>
<dbReference type="Proteomes" id="UP000002037">
    <property type="component" value="Unassembled WGS sequence"/>
</dbReference>